<reference evidence="1" key="1">
    <citation type="submission" date="2018-01" db="EMBL/GenBank/DDBJ databases">
        <title>Draft genome sequence of Bandra megavirus.</title>
        <authorList>
            <person name="Chatterjee A."/>
            <person name="Yadav R."/>
            <person name="Kondabagil K."/>
        </authorList>
    </citation>
    <scope>NUCLEOTIDE SEQUENCE</scope>
    <source>
        <strain evidence="1">KK-1</strain>
    </source>
</reference>
<dbReference type="InterPro" id="IPR036770">
    <property type="entry name" value="Ankyrin_rpt-contain_sf"/>
</dbReference>
<protein>
    <submittedName>
        <fullName evidence="1">Ankyrin repeat protein</fullName>
    </submittedName>
</protein>
<proteinExistence type="predicted"/>
<dbReference type="EMBL" id="MG779310">
    <property type="protein sequence ID" value="AUV58152.1"/>
    <property type="molecule type" value="Genomic_DNA"/>
</dbReference>
<dbReference type="Gene3D" id="1.25.40.20">
    <property type="entry name" value="Ankyrin repeat-containing domain"/>
    <property type="match status" value="1"/>
</dbReference>
<evidence type="ECO:0000313" key="1">
    <source>
        <dbReference type="EMBL" id="AUV58152.1"/>
    </source>
</evidence>
<dbReference type="SUPFAM" id="SSF48403">
    <property type="entry name" value="Ankyrin repeat"/>
    <property type="match status" value="1"/>
</dbReference>
<sequence>MYFLLSEKHNIYTIIDVKYILTYIGKKILQRLELELKEVELSNDPDVVMIEKTEGIYITNYMPTILQTYFIYDLSTVEMLVNHNPDNKHILYRIGFHYNNIDIINHLIKENIKPSDNCIPLCLNFTPEMIDCILENNDYLGLNLLKMIEKYSYSFDIKNHNSIIRIIKFLLLHNIDINYTMVTTYVSCLNNLTIIKLLVEYNKIKNDNIVLASQYGFIDIVKYLYESGIYTPHHIKKAIIETRSLDVRCFLTNHCAEYDRETMIQSFKYSILFSKIDIVVYITQNELNIEDIENIFMEIDVIRYDFISIHILKYLINLSPIIMRHIYQNYPAILARTILEKDIEFIHKLIDYNIFIDPDMPNQYDCPMYNAIQMNSIDIIKILMDTGIQFKNYNKYIEDAYIMINVDTLKYLIENNVDIDLKNIFKLAYKFYDNKTIEYLVSIMDNLNLVDTYIASYKQSFSDIKSDCFTKYILNSSRQFECSILQKIQIEIINDIDCRDLILQNDLCDNLEIAYIALRKKNTQIINFLIDINSHNNEYLEWLYVLSAYDISLMISILDKINIDIKPRSLEAMIYASINNEDIDYFLIHGCSPLPELKINHMDLPAIKFLNEIDPDVMNYYFK</sequence>
<accession>A0A2K9V7G1</accession>
<organism evidence="1">
    <name type="scientific">Bandra megavirus</name>
    <dbReference type="NCBI Taxonomy" id="2071566"/>
    <lineage>
        <taxon>Viruses</taxon>
        <taxon>Varidnaviria</taxon>
        <taxon>Bamfordvirae</taxon>
        <taxon>Nucleocytoviricota</taxon>
        <taxon>Megaviricetes</taxon>
        <taxon>Imitervirales</taxon>
        <taxon>Mimiviridae</taxon>
        <taxon>Megamimivirinae</taxon>
        <taxon>Megavirus</taxon>
    </lineage>
</organism>
<name>A0A2K9V7G1_9VIRU</name>